<dbReference type="Proteomes" id="UP001220662">
    <property type="component" value="Unassembled WGS sequence"/>
</dbReference>
<dbReference type="AlphaFoldDB" id="A0AAW6PH65"/>
<dbReference type="GO" id="GO:0005886">
    <property type="term" value="C:plasma membrane"/>
    <property type="evidence" value="ECO:0007669"/>
    <property type="project" value="TreeGrafter"/>
</dbReference>
<dbReference type="PANTHER" id="PTHR30441">
    <property type="entry name" value="DUF748 DOMAIN-CONTAINING PROTEIN"/>
    <property type="match status" value="1"/>
</dbReference>
<feature type="compositionally biased region" description="Low complexity" evidence="1">
    <location>
        <begin position="349"/>
        <end position="395"/>
    </location>
</feature>
<name>A0AAW6PH65_9PSED</name>
<evidence type="ECO:0000256" key="1">
    <source>
        <dbReference type="SAM" id="MobiDB-lite"/>
    </source>
</evidence>
<dbReference type="InterPro" id="IPR052894">
    <property type="entry name" value="AsmA-related"/>
</dbReference>
<comment type="caution">
    <text evidence="2">The sequence shown here is derived from an EMBL/GenBank/DDBJ whole genome shotgun (WGS) entry which is preliminary data.</text>
</comment>
<dbReference type="GO" id="GO:0090313">
    <property type="term" value="P:regulation of protein targeting to membrane"/>
    <property type="evidence" value="ECO:0007669"/>
    <property type="project" value="TreeGrafter"/>
</dbReference>
<proteinExistence type="predicted"/>
<gene>
    <name evidence="2" type="ORF">P3W55_29420</name>
</gene>
<organism evidence="2 3">
    <name type="scientific">Pseudomonas citronellolis</name>
    <dbReference type="NCBI Taxonomy" id="53408"/>
    <lineage>
        <taxon>Bacteria</taxon>
        <taxon>Pseudomonadati</taxon>
        <taxon>Pseudomonadota</taxon>
        <taxon>Gammaproteobacteria</taxon>
        <taxon>Pseudomonadales</taxon>
        <taxon>Pseudomonadaceae</taxon>
        <taxon>Pseudomonas</taxon>
    </lineage>
</organism>
<dbReference type="EMBL" id="JARJLR010000493">
    <property type="protein sequence ID" value="MDF3845847.1"/>
    <property type="molecule type" value="Genomic_DNA"/>
</dbReference>
<protein>
    <submittedName>
        <fullName evidence="2">DUF748 domain-containing protein</fullName>
    </submittedName>
</protein>
<evidence type="ECO:0000313" key="3">
    <source>
        <dbReference type="Proteomes" id="UP001220662"/>
    </source>
</evidence>
<accession>A0AAW6PH65</accession>
<sequence length="402" mass="43529">MPKGLIRAIGTLVLLFLLYCLLGFLILPGIALRVANQQLAQYATVPAHIERIELNPFSLELNVWGLRIGQPGQEQVAFERLYANLQLDSLWTRQLHLADVQLDKPHGEVVFAENGSLNLSRLFKLPPSEPKPEQPDSKPFPLRIERVALSQGSVHFQDNRPSEQVDFVFDPLGFELHNLSTLPDSGAQMTLSGAGPHGGKVDWKGDLSLTPLASSGSLSIQGIPLKAWWPYVRDNAPLELQKGILSVATEYKLDLSKDTHLQLEKTSANLRDLDLKSPAGKPLVTLASLDVAETSLDLAKREVLVGQIRSQGLETWAAREKDGQLDWQKLFADFQKPARKPAPAPAEQPKPTADAAAQPADTAPAAKPVADAASPAPAKTDAAPADKTATQAAAKPEAKPEA</sequence>
<reference evidence="2" key="1">
    <citation type="submission" date="2023-03" db="EMBL/GenBank/DDBJ databases">
        <title>Draft assemblies of triclosan tolerant bacteria isolated from returned activated sludge.</title>
        <authorList>
            <person name="Van Hamelsveld S."/>
        </authorList>
    </citation>
    <scope>NUCLEOTIDE SEQUENCE</scope>
    <source>
        <strain evidence="2">GW210015_S63</strain>
    </source>
</reference>
<dbReference type="InterPro" id="IPR008023">
    <property type="entry name" value="DUF748"/>
</dbReference>
<feature type="region of interest" description="Disordered" evidence="1">
    <location>
        <begin position="337"/>
        <end position="402"/>
    </location>
</feature>
<evidence type="ECO:0000313" key="2">
    <source>
        <dbReference type="EMBL" id="MDF3845847.1"/>
    </source>
</evidence>
<dbReference type="Pfam" id="PF05359">
    <property type="entry name" value="DUF748"/>
    <property type="match status" value="1"/>
</dbReference>
<dbReference type="PANTHER" id="PTHR30441:SF8">
    <property type="entry name" value="DUF748 DOMAIN-CONTAINING PROTEIN"/>
    <property type="match status" value="1"/>
</dbReference>
<feature type="non-terminal residue" evidence="2">
    <location>
        <position position="402"/>
    </location>
</feature>
<dbReference type="RefSeq" id="WP_276216156.1">
    <property type="nucleotide sequence ID" value="NZ_JARJLR010000493.1"/>
</dbReference>